<dbReference type="NCBIfam" id="TIGR00121">
    <property type="entry name" value="birA_ligase"/>
    <property type="match status" value="1"/>
</dbReference>
<dbReference type="GO" id="GO:0004077">
    <property type="term" value="F:biotin--[biotin carboxyl-carrier protein] ligase activity"/>
    <property type="evidence" value="ECO:0007669"/>
    <property type="project" value="InterPro"/>
</dbReference>
<keyword evidence="4" id="KW-1185">Reference proteome</keyword>
<reference evidence="5" key="1">
    <citation type="submission" date="2017-02" db="UniProtKB">
        <authorList>
            <consortium name="WormBaseParasite"/>
        </authorList>
    </citation>
    <scope>IDENTIFICATION</scope>
</reference>
<dbReference type="InterPro" id="IPR045864">
    <property type="entry name" value="aa-tRNA-synth_II/BPL/LPL"/>
</dbReference>
<dbReference type="Gene3D" id="3.30.930.10">
    <property type="entry name" value="Bira Bifunctional Protein, Domain 2"/>
    <property type="match status" value="1"/>
</dbReference>
<accession>A0A0N4Z5Y4</accession>
<dbReference type="STRING" id="131310.A0A0N4Z5Y4"/>
<dbReference type="Pfam" id="PF03099">
    <property type="entry name" value="BPL_LplA_LipB"/>
    <property type="match status" value="1"/>
</dbReference>
<dbReference type="PANTHER" id="PTHR12835:SF5">
    <property type="entry name" value="BIOTIN--PROTEIN LIGASE"/>
    <property type="match status" value="1"/>
</dbReference>
<dbReference type="WBParaSite" id="PTRK_0000252800.1">
    <property type="protein sequence ID" value="PTRK_0000252800.1"/>
    <property type="gene ID" value="PTRK_0000252800"/>
</dbReference>
<dbReference type="AlphaFoldDB" id="A0A0N4Z5Y4"/>
<feature type="domain" description="BPL/LPL catalytic" evidence="3">
    <location>
        <begin position="214"/>
        <end position="401"/>
    </location>
</feature>
<proteinExistence type="inferred from homology"/>
<evidence type="ECO:0000259" key="3">
    <source>
        <dbReference type="PROSITE" id="PS51733"/>
    </source>
</evidence>
<dbReference type="SUPFAM" id="SSF55681">
    <property type="entry name" value="Class II aaRS and biotin synthetases"/>
    <property type="match status" value="1"/>
</dbReference>
<protein>
    <submittedName>
        <fullName evidence="5">BPL/LPL catalytic domain-containing protein</fullName>
    </submittedName>
</protein>
<evidence type="ECO:0000256" key="1">
    <source>
        <dbReference type="ARBA" id="ARBA00009934"/>
    </source>
</evidence>
<comment type="similarity">
    <text evidence="1">Belongs to the biotin--protein ligase family.</text>
</comment>
<evidence type="ECO:0000313" key="4">
    <source>
        <dbReference type="Proteomes" id="UP000038045"/>
    </source>
</evidence>
<dbReference type="PANTHER" id="PTHR12835">
    <property type="entry name" value="BIOTIN PROTEIN LIGASE"/>
    <property type="match status" value="1"/>
</dbReference>
<dbReference type="GO" id="GO:0005737">
    <property type="term" value="C:cytoplasm"/>
    <property type="evidence" value="ECO:0007669"/>
    <property type="project" value="TreeGrafter"/>
</dbReference>
<name>A0A0N4Z5Y4_PARTI</name>
<dbReference type="InterPro" id="IPR004143">
    <property type="entry name" value="BPL_LPL_catalytic"/>
</dbReference>
<evidence type="ECO:0000313" key="5">
    <source>
        <dbReference type="WBParaSite" id="PTRK_0000252800.1"/>
    </source>
</evidence>
<sequence>MSRNLMNSPKPPSILIYTKDDETKYKKLHDTLVNVLPDDTYTIFYLDTNVLKSTTWIESSTACLILSGIEELESECIETIRKYVEGGGKIMTEDSTSEKIVKEINDNHSVFKNFNNNISTTLKEVGLMIDEEHNENTKKLSTAYLISDNEQQISSLRGMIYNNKFGGSPKLLISPSFPEELEKVETSEELIKIKVLSKNEKISTFNVSEYMENLQTNKIGKLLIHTDVCTTTLDISKGLSEALPTNEDPIVVTANYQTSGVGRSGNQWLSPKGCLMFSFNYTVSWESKLSKKLTFIQHVLAVAIVDAIRTVVGAHDIPLKIKWPNDIYWDRKYKIGGILVRCSTLGNNYRCILGAGVDLANEKPTVCINQFLRESFNMELSKEKVLAEIMNKFEMYMDIFEERDYKGFLEFYYKHWLHTDEEVFVHGESKTQEDADEDELLDEYCVIRGLNEYGYLRVIGKQSGIAFSVCDNGNTFDMMKGLIKTKFV</sequence>
<keyword evidence="2" id="KW-0436">Ligase</keyword>
<dbReference type="PROSITE" id="PS51733">
    <property type="entry name" value="BPL_LPL_CATALYTIC"/>
    <property type="match status" value="1"/>
</dbReference>
<dbReference type="InterPro" id="IPR004408">
    <property type="entry name" value="Biotin_CoA_COase_ligase"/>
</dbReference>
<organism evidence="4 5">
    <name type="scientific">Parastrongyloides trichosuri</name>
    <name type="common">Possum-specific nematode worm</name>
    <dbReference type="NCBI Taxonomy" id="131310"/>
    <lineage>
        <taxon>Eukaryota</taxon>
        <taxon>Metazoa</taxon>
        <taxon>Ecdysozoa</taxon>
        <taxon>Nematoda</taxon>
        <taxon>Chromadorea</taxon>
        <taxon>Rhabditida</taxon>
        <taxon>Tylenchina</taxon>
        <taxon>Panagrolaimomorpha</taxon>
        <taxon>Strongyloidoidea</taxon>
        <taxon>Strongyloididae</taxon>
        <taxon>Parastrongyloides</taxon>
    </lineage>
</organism>
<dbReference type="CDD" id="cd16442">
    <property type="entry name" value="BPL"/>
    <property type="match status" value="1"/>
</dbReference>
<dbReference type="Proteomes" id="UP000038045">
    <property type="component" value="Unplaced"/>
</dbReference>
<evidence type="ECO:0000256" key="2">
    <source>
        <dbReference type="ARBA" id="ARBA00022598"/>
    </source>
</evidence>